<keyword evidence="7" id="KW-0521">NADP</keyword>
<keyword evidence="8" id="KW-0560">Oxidoreductase</keyword>
<proteinExistence type="inferred from homology"/>
<comment type="catalytic activity">
    <reaction evidence="9">
        <text>5-amino-6-(5-phospho-D-ribitylamino)uracil + NADP(+) = 5-amino-6-(5-phospho-D-ribosylamino)uracil + NADPH + H(+)</text>
        <dbReference type="Rhea" id="RHEA:17845"/>
        <dbReference type="ChEBI" id="CHEBI:15378"/>
        <dbReference type="ChEBI" id="CHEBI:57783"/>
        <dbReference type="ChEBI" id="CHEBI:58349"/>
        <dbReference type="ChEBI" id="CHEBI:58421"/>
        <dbReference type="ChEBI" id="CHEBI:58453"/>
        <dbReference type="EC" id="1.1.1.193"/>
    </reaction>
</comment>
<dbReference type="PROSITE" id="PS51747">
    <property type="entry name" value="CYT_DCMP_DEAMINASES_2"/>
    <property type="match status" value="1"/>
</dbReference>
<dbReference type="Gene3D" id="3.40.430.10">
    <property type="entry name" value="Dihydrofolate Reductase, subunit A"/>
    <property type="match status" value="1"/>
</dbReference>
<dbReference type="PANTHER" id="PTHR38011">
    <property type="entry name" value="DIHYDROFOLATE REDUCTASE FAMILY PROTEIN (AFU_ORTHOLOGUE AFUA_8G06820)"/>
    <property type="match status" value="1"/>
</dbReference>
<dbReference type="UniPathway" id="UPA00275">
    <property type="reaction ID" value="UER00401"/>
</dbReference>
<comment type="similarity">
    <text evidence="4">In the C-terminal section; belongs to the HTP reductase family.</text>
</comment>
<name>A0A4R1HXJ1_PSEEN</name>
<reference evidence="12 13" key="1">
    <citation type="submission" date="2019-03" db="EMBL/GenBank/DDBJ databases">
        <title>Sequencing the genomes of 1000 actinobacteria strains.</title>
        <authorList>
            <person name="Klenk H.-P."/>
        </authorList>
    </citation>
    <scope>NUCLEOTIDE SEQUENCE [LARGE SCALE GENOMIC DNA]</scope>
    <source>
        <strain evidence="12 13">DSM 44969</strain>
    </source>
</reference>
<evidence type="ECO:0000256" key="6">
    <source>
        <dbReference type="ARBA" id="ARBA00019930"/>
    </source>
</evidence>
<evidence type="ECO:0000256" key="9">
    <source>
        <dbReference type="ARBA" id="ARBA00049861"/>
    </source>
</evidence>
<comment type="pathway">
    <text evidence="2">Cofactor biosynthesis; riboflavin biosynthesis; 5-amino-6-(D-ribitylamino)uracil from GTP: step 2/4.</text>
</comment>
<dbReference type="Pfam" id="PF01872">
    <property type="entry name" value="RibD_C"/>
    <property type="match status" value="1"/>
</dbReference>
<gene>
    <name evidence="12" type="ORF">EV378_3376</name>
</gene>
<comment type="function">
    <text evidence="1">Converts 2,5-diamino-6-(ribosylamino)-4(3h)-pyrimidinone 5'-phosphate into 5-amino-6-(ribosylamino)-2,4(1h,3h)-pyrimidinedione 5'-phosphate.</text>
</comment>
<evidence type="ECO:0000313" key="13">
    <source>
        <dbReference type="Proteomes" id="UP000295560"/>
    </source>
</evidence>
<accession>A0A4R1HXJ1</accession>
<dbReference type="PANTHER" id="PTHR38011:SF7">
    <property type="entry name" value="2,5-DIAMINO-6-RIBOSYLAMINO-4(3H)-PYRIMIDINONE 5'-PHOSPHATE REDUCTASE"/>
    <property type="match status" value="1"/>
</dbReference>
<dbReference type="Proteomes" id="UP000295560">
    <property type="component" value="Unassembled WGS sequence"/>
</dbReference>
<evidence type="ECO:0000256" key="10">
    <source>
        <dbReference type="ARBA" id="ARBA00049886"/>
    </source>
</evidence>
<dbReference type="SUPFAM" id="SSF53597">
    <property type="entry name" value="Dihydrofolate reductase-like"/>
    <property type="match status" value="1"/>
</dbReference>
<dbReference type="SUPFAM" id="SSF53927">
    <property type="entry name" value="Cytidine deaminase-like"/>
    <property type="match status" value="1"/>
</dbReference>
<evidence type="ECO:0000256" key="4">
    <source>
        <dbReference type="ARBA" id="ARBA00007417"/>
    </source>
</evidence>
<comment type="catalytic activity">
    <reaction evidence="10">
        <text>2,5-diamino-6-hydroxy-4-(5-phosphoribosylamino)-pyrimidine + H2O + H(+) = 5-amino-6-(5-phospho-D-ribosylamino)uracil + NH4(+)</text>
        <dbReference type="Rhea" id="RHEA:21868"/>
        <dbReference type="ChEBI" id="CHEBI:15377"/>
        <dbReference type="ChEBI" id="CHEBI:15378"/>
        <dbReference type="ChEBI" id="CHEBI:28938"/>
        <dbReference type="ChEBI" id="CHEBI:58453"/>
        <dbReference type="ChEBI" id="CHEBI:58614"/>
        <dbReference type="EC" id="3.5.4.26"/>
    </reaction>
</comment>
<dbReference type="InterPro" id="IPR016193">
    <property type="entry name" value="Cytidine_deaminase-like"/>
</dbReference>
<evidence type="ECO:0000259" key="11">
    <source>
        <dbReference type="PROSITE" id="PS51747"/>
    </source>
</evidence>
<evidence type="ECO:0000256" key="7">
    <source>
        <dbReference type="ARBA" id="ARBA00022857"/>
    </source>
</evidence>
<comment type="caution">
    <text evidence="12">The sequence shown here is derived from an EMBL/GenBank/DDBJ whole genome shotgun (WGS) entry which is preliminary data.</text>
</comment>
<evidence type="ECO:0000256" key="8">
    <source>
        <dbReference type="ARBA" id="ARBA00023002"/>
    </source>
</evidence>
<evidence type="ECO:0000256" key="5">
    <source>
        <dbReference type="ARBA" id="ARBA00012766"/>
    </source>
</evidence>
<sequence>MSLDGRLDDASSSRLVLSDAADLDRVDGVRAASDAILVGAGTVRADDPRLLVRSAERRAARERAGHTSSPLRVVLTTSGDLDPSSALFTTAGADTLVYASPGSVAAVRDRLGVEVAAADGLGAVLEDLASRGVARLMVEGGGAVHTALLSAGLVDEIQVVVAPFLVGDEAAPRFVGPGAFPQGPGSPMTLVRARPMGDLVLLHYRIGDPDHRWLAAACDLAERCPPSETAFSVGAVVVAADGEVLATGFSRAGSPADHAEEVALAGLDPSDPRLATATIYSSLEPCGARASRPVTCARHILDAGIGRVVTAWREPSTFVEGRGAEILEEAGVTVVELPSLAPLARRPNTHLTQ</sequence>
<evidence type="ECO:0000313" key="12">
    <source>
        <dbReference type="EMBL" id="TCK27504.1"/>
    </source>
</evidence>
<protein>
    <recommendedName>
        <fullName evidence="6">Riboflavin biosynthesis protein RibD</fullName>
        <ecNumber evidence="5">3.5.4.26</ecNumber>
    </recommendedName>
</protein>
<evidence type="ECO:0000256" key="3">
    <source>
        <dbReference type="ARBA" id="ARBA00005259"/>
    </source>
</evidence>
<evidence type="ECO:0000256" key="1">
    <source>
        <dbReference type="ARBA" id="ARBA00002151"/>
    </source>
</evidence>
<keyword evidence="13" id="KW-1185">Reference proteome</keyword>
<dbReference type="InterPro" id="IPR002734">
    <property type="entry name" value="RibDG_C"/>
</dbReference>
<dbReference type="Gene3D" id="3.40.140.10">
    <property type="entry name" value="Cytidine Deaminase, domain 2"/>
    <property type="match status" value="1"/>
</dbReference>
<dbReference type="InterPro" id="IPR024072">
    <property type="entry name" value="DHFR-like_dom_sf"/>
</dbReference>
<dbReference type="GO" id="GO:0009231">
    <property type="term" value="P:riboflavin biosynthetic process"/>
    <property type="evidence" value="ECO:0007669"/>
    <property type="project" value="UniProtKB-UniPathway"/>
</dbReference>
<dbReference type="Pfam" id="PF00383">
    <property type="entry name" value="dCMP_cyt_deam_1"/>
    <property type="match status" value="1"/>
</dbReference>
<feature type="domain" description="CMP/dCMP-type deaminase" evidence="11">
    <location>
        <begin position="208"/>
        <end position="334"/>
    </location>
</feature>
<dbReference type="InterPro" id="IPR050765">
    <property type="entry name" value="Riboflavin_Biosynth_HTPR"/>
</dbReference>
<comment type="similarity">
    <text evidence="3">In the N-terminal section; belongs to the cytidine and deoxycytidylate deaminase family.</text>
</comment>
<evidence type="ECO:0000256" key="2">
    <source>
        <dbReference type="ARBA" id="ARBA00004882"/>
    </source>
</evidence>
<organism evidence="12 13">
    <name type="scientific">Pseudonocardia endophytica</name>
    <dbReference type="NCBI Taxonomy" id="401976"/>
    <lineage>
        <taxon>Bacteria</taxon>
        <taxon>Bacillati</taxon>
        <taxon>Actinomycetota</taxon>
        <taxon>Actinomycetes</taxon>
        <taxon>Pseudonocardiales</taxon>
        <taxon>Pseudonocardiaceae</taxon>
        <taxon>Pseudonocardia</taxon>
    </lineage>
</organism>
<dbReference type="GO" id="GO:0008703">
    <property type="term" value="F:5-amino-6-(5-phosphoribosylamino)uracil reductase activity"/>
    <property type="evidence" value="ECO:0007669"/>
    <property type="project" value="UniProtKB-EC"/>
</dbReference>
<dbReference type="AlphaFoldDB" id="A0A4R1HXJ1"/>
<dbReference type="EMBL" id="SMFZ01000001">
    <property type="protein sequence ID" value="TCK27504.1"/>
    <property type="molecule type" value="Genomic_DNA"/>
</dbReference>
<dbReference type="GO" id="GO:0008835">
    <property type="term" value="F:diaminohydroxyphosphoribosylaminopyrimidine deaminase activity"/>
    <property type="evidence" value="ECO:0007669"/>
    <property type="project" value="UniProtKB-EC"/>
</dbReference>
<dbReference type="EC" id="3.5.4.26" evidence="5"/>
<dbReference type="InterPro" id="IPR002125">
    <property type="entry name" value="CMP_dCMP_dom"/>
</dbReference>